<accession>A0A9P3LUE1</accession>
<feature type="compositionally biased region" description="Basic and acidic residues" evidence="6">
    <location>
        <begin position="145"/>
        <end position="159"/>
    </location>
</feature>
<keyword evidence="3" id="KW-0507">mRNA processing</keyword>
<feature type="compositionally biased region" description="Basic and acidic residues" evidence="6">
    <location>
        <begin position="69"/>
        <end position="78"/>
    </location>
</feature>
<dbReference type="AlphaFoldDB" id="A0A9P3LUE1"/>
<dbReference type="EMBL" id="BQFW01000004">
    <property type="protein sequence ID" value="GJJ70882.1"/>
    <property type="molecule type" value="Genomic_DNA"/>
</dbReference>
<evidence type="ECO:0000256" key="2">
    <source>
        <dbReference type="ARBA" id="ARBA00005371"/>
    </source>
</evidence>
<protein>
    <recommendedName>
        <fullName evidence="7">Survival Motor Neuron Gemin2-binding domain-containing protein</fullName>
    </recommendedName>
</protein>
<feature type="compositionally biased region" description="Polar residues" evidence="6">
    <location>
        <begin position="84"/>
        <end position="96"/>
    </location>
</feature>
<dbReference type="GO" id="GO:0006397">
    <property type="term" value="P:mRNA processing"/>
    <property type="evidence" value="ECO:0007669"/>
    <property type="project" value="UniProtKB-KW"/>
</dbReference>
<evidence type="ECO:0000259" key="7">
    <source>
        <dbReference type="Pfam" id="PF20636"/>
    </source>
</evidence>
<comment type="caution">
    <text evidence="8">The sequence shown here is derived from an EMBL/GenBank/DDBJ whole genome shotgun (WGS) entry which is preliminary data.</text>
</comment>
<dbReference type="OrthoDB" id="2447930at2759"/>
<evidence type="ECO:0000256" key="1">
    <source>
        <dbReference type="ARBA" id="ARBA00004123"/>
    </source>
</evidence>
<keyword evidence="4" id="KW-0508">mRNA splicing</keyword>
<reference evidence="8" key="1">
    <citation type="submission" date="2021-11" db="EMBL/GenBank/DDBJ databases">
        <authorList>
            <person name="Herlambang A."/>
            <person name="Guo Y."/>
            <person name="Takashima Y."/>
            <person name="Nishizawa T."/>
        </authorList>
    </citation>
    <scope>NUCLEOTIDE SEQUENCE</scope>
    <source>
        <strain evidence="8">E1425</strain>
    </source>
</reference>
<dbReference type="PANTHER" id="PTHR39267">
    <property type="entry name" value="SURVIVAL MOTOR NEURON-LIKE PROTEIN 1"/>
    <property type="match status" value="1"/>
</dbReference>
<organism evidence="8 9">
    <name type="scientific">Entomortierella parvispora</name>
    <dbReference type="NCBI Taxonomy" id="205924"/>
    <lineage>
        <taxon>Eukaryota</taxon>
        <taxon>Fungi</taxon>
        <taxon>Fungi incertae sedis</taxon>
        <taxon>Mucoromycota</taxon>
        <taxon>Mortierellomycotina</taxon>
        <taxon>Mortierellomycetes</taxon>
        <taxon>Mortierellales</taxon>
        <taxon>Mortierellaceae</taxon>
        <taxon>Entomortierella</taxon>
    </lineage>
</organism>
<keyword evidence="5" id="KW-0539">Nucleus</keyword>
<proteinExistence type="inferred from homology"/>
<feature type="domain" description="Survival Motor Neuron Gemin2-binding" evidence="7">
    <location>
        <begin position="47"/>
        <end position="66"/>
    </location>
</feature>
<dbReference type="PANTHER" id="PTHR39267:SF1">
    <property type="entry name" value="SURVIVAL MOTOR NEURON PROTEIN"/>
    <property type="match status" value="1"/>
</dbReference>
<feature type="region of interest" description="Disordered" evidence="6">
    <location>
        <begin position="247"/>
        <end position="297"/>
    </location>
</feature>
<reference evidence="8" key="2">
    <citation type="journal article" date="2022" name="Microbiol. Resour. Announc.">
        <title>Whole-Genome Sequence of Entomortierella parvispora E1425, a Mucoromycotan Fungus Associated with Burkholderiaceae-Related Endosymbiotic Bacteria.</title>
        <authorList>
            <person name="Herlambang A."/>
            <person name="Guo Y."/>
            <person name="Takashima Y."/>
            <person name="Narisawa K."/>
            <person name="Ohta H."/>
            <person name="Nishizawa T."/>
        </authorList>
    </citation>
    <scope>NUCLEOTIDE SEQUENCE</scope>
    <source>
        <strain evidence="8">E1425</strain>
    </source>
</reference>
<dbReference type="GO" id="GO:0008380">
    <property type="term" value="P:RNA splicing"/>
    <property type="evidence" value="ECO:0007669"/>
    <property type="project" value="UniProtKB-KW"/>
</dbReference>
<dbReference type="InterPro" id="IPR047313">
    <property type="entry name" value="SMN_C"/>
</dbReference>
<dbReference type="CDD" id="cd22852">
    <property type="entry name" value="SMN_C"/>
    <property type="match status" value="1"/>
</dbReference>
<feature type="compositionally biased region" description="Polar residues" evidence="6">
    <location>
        <begin position="133"/>
        <end position="143"/>
    </location>
</feature>
<name>A0A9P3LUE1_9FUNG</name>
<feature type="region of interest" description="Disordered" evidence="6">
    <location>
        <begin position="1"/>
        <end position="20"/>
    </location>
</feature>
<feature type="compositionally biased region" description="Polar residues" evidence="6">
    <location>
        <begin position="112"/>
        <end position="126"/>
    </location>
</feature>
<feature type="region of interest" description="Disordered" evidence="6">
    <location>
        <begin position="69"/>
        <end position="224"/>
    </location>
</feature>
<dbReference type="InterPro" id="IPR049481">
    <property type="entry name" value="SMN_G2-BD"/>
</dbReference>
<comment type="subcellular location">
    <subcellularLocation>
        <location evidence="1">Nucleus</location>
    </subcellularLocation>
</comment>
<keyword evidence="9" id="KW-1185">Reference proteome</keyword>
<evidence type="ECO:0000313" key="8">
    <source>
        <dbReference type="EMBL" id="GJJ70882.1"/>
    </source>
</evidence>
<dbReference type="GO" id="GO:0005634">
    <property type="term" value="C:nucleus"/>
    <property type="evidence" value="ECO:0007669"/>
    <property type="project" value="UniProtKB-SubCell"/>
</dbReference>
<feature type="compositionally biased region" description="Polar residues" evidence="6">
    <location>
        <begin position="168"/>
        <end position="219"/>
    </location>
</feature>
<dbReference type="InterPro" id="IPR040424">
    <property type="entry name" value="Smn1"/>
</dbReference>
<sequence>MADENTYEDGDFEDGMEDEDMAHDAFLDEEEENVDIEIGEEIPLTHDEVWDDSELIDAWDRAVKQYEVYHSKANRDTRIPTAAPSKTNNAKDNTISEGIAFTKRARTEAMGDSSSGKKAATESNVKSVRDQPQKQNASSSSDYAVSERKPSFKKAEKSGFGHYKARQQGYNDNSNSISGTGTTAGNKGLNTNIKSNGGQSTKRTAPSVSRPKSSPQASTPPVYDAETIEYYRQMGYSYDPDYAASAAQESVAQEEEESAAVGIDDEVRQPTSTQRVRRPASRAASQSGTAARAIPPYPYPHSFGHYPGNSPHIPTPQGMPRIPNMSGGSGWGRSASVPFGLNAGGHAHAQFSYPGSMMPPGPPPPPTMPMTPPMAGSFTGGNSMDEEALGNLIMAWYYSGYYTGLYQASQRR</sequence>
<evidence type="ECO:0000256" key="4">
    <source>
        <dbReference type="ARBA" id="ARBA00023187"/>
    </source>
</evidence>
<dbReference type="CDD" id="cd22851">
    <property type="entry name" value="SMN_N"/>
    <property type="match status" value="1"/>
</dbReference>
<dbReference type="Proteomes" id="UP000827284">
    <property type="component" value="Unassembled WGS sequence"/>
</dbReference>
<dbReference type="Pfam" id="PF20636">
    <property type="entry name" value="SMN_G2-BD"/>
    <property type="match status" value="1"/>
</dbReference>
<comment type="similarity">
    <text evidence="2">Belongs to the SMN family.</text>
</comment>
<evidence type="ECO:0000256" key="6">
    <source>
        <dbReference type="SAM" id="MobiDB-lite"/>
    </source>
</evidence>
<evidence type="ECO:0000313" key="9">
    <source>
        <dbReference type="Proteomes" id="UP000827284"/>
    </source>
</evidence>
<dbReference type="Pfam" id="PF20635">
    <property type="entry name" value="SMN_YG-box"/>
    <property type="match status" value="1"/>
</dbReference>
<evidence type="ECO:0000256" key="5">
    <source>
        <dbReference type="ARBA" id="ARBA00023242"/>
    </source>
</evidence>
<gene>
    <name evidence="8" type="ORF">EMPS_03232</name>
</gene>
<evidence type="ECO:0000256" key="3">
    <source>
        <dbReference type="ARBA" id="ARBA00022664"/>
    </source>
</evidence>